<dbReference type="GO" id="GO:0006281">
    <property type="term" value="P:DNA repair"/>
    <property type="evidence" value="ECO:0007669"/>
    <property type="project" value="UniProtKB-KW"/>
</dbReference>
<evidence type="ECO:0000259" key="17">
    <source>
        <dbReference type="PROSITE" id="PS51785"/>
    </source>
</evidence>
<organism evidence="18 19">
    <name type="scientific">Aquimonas voraii</name>
    <dbReference type="NCBI Taxonomy" id="265719"/>
    <lineage>
        <taxon>Bacteria</taxon>
        <taxon>Pseudomonadati</taxon>
        <taxon>Pseudomonadota</taxon>
        <taxon>Gammaproteobacteria</taxon>
        <taxon>Lysobacterales</taxon>
        <taxon>Lysobacteraceae</taxon>
        <taxon>Aquimonas</taxon>
    </lineage>
</organism>
<feature type="domain" description="ExoI C-terminal" evidence="17">
    <location>
        <begin position="353"/>
        <end position="475"/>
    </location>
</feature>
<feature type="binding site" evidence="15">
    <location>
        <position position="11"/>
    </location>
    <ligand>
        <name>Mg(2+)</name>
        <dbReference type="ChEBI" id="CHEBI:18420"/>
        <label>2</label>
    </ligand>
</feature>
<dbReference type="InterPro" id="IPR013620">
    <property type="entry name" value="Exonuc_1_SH3"/>
</dbReference>
<dbReference type="InterPro" id="IPR038649">
    <property type="entry name" value="EXOI_SH3_sf"/>
</dbReference>
<protein>
    <recommendedName>
        <fullName evidence="3 13">Exodeoxyribonuclease I</fullName>
        <ecNumber evidence="2 13">3.1.11.1</ecNumber>
    </recommendedName>
</protein>
<dbReference type="GO" id="GO:0008310">
    <property type="term" value="F:single-stranded DNA 3'-5' DNA exonuclease activity"/>
    <property type="evidence" value="ECO:0007669"/>
    <property type="project" value="UniProtKB-EC"/>
</dbReference>
<evidence type="ECO:0000256" key="14">
    <source>
        <dbReference type="PIRSR" id="PIRSR000977-1"/>
    </source>
</evidence>
<gene>
    <name evidence="18" type="ORF">SAMN04488509_101473</name>
</gene>
<evidence type="ECO:0000256" key="9">
    <source>
        <dbReference type="ARBA" id="ARBA00022842"/>
    </source>
</evidence>
<dbReference type="STRING" id="265719.SAMN04488509_101473"/>
<comment type="cofactor">
    <cofactor evidence="15">
        <name>Mg(2+)</name>
        <dbReference type="ChEBI" id="CHEBI:18420"/>
    </cofactor>
    <text evidence="15">Binds 2 Mg(2+) ions per monomer.</text>
</comment>
<dbReference type="InterPro" id="IPR023607">
    <property type="entry name" value="Exodeoxyribonuclease_I"/>
</dbReference>
<evidence type="ECO:0000256" key="7">
    <source>
        <dbReference type="ARBA" id="ARBA00022801"/>
    </source>
</evidence>
<keyword evidence="4 13" id="KW-0540">Nuclease</keyword>
<dbReference type="InterPro" id="IPR058561">
    <property type="entry name" value="Exonuc_1_C"/>
</dbReference>
<feature type="binding site" evidence="15">
    <location>
        <position position="9"/>
    </location>
    <ligand>
        <name>Mg(2+)</name>
        <dbReference type="ChEBI" id="CHEBI:18420"/>
        <label>1</label>
    </ligand>
</feature>
<evidence type="ECO:0000256" key="4">
    <source>
        <dbReference type="ARBA" id="ARBA00022722"/>
    </source>
</evidence>
<keyword evidence="9 15" id="KW-0460">Magnesium</keyword>
<keyword evidence="7 13" id="KW-0378">Hydrolase</keyword>
<keyword evidence="8 13" id="KW-0269">Exonuclease</keyword>
<evidence type="ECO:0000256" key="15">
    <source>
        <dbReference type="PIRSR" id="PIRSR000977-2"/>
    </source>
</evidence>
<dbReference type="SMART" id="SM00479">
    <property type="entry name" value="EXOIII"/>
    <property type="match status" value="1"/>
</dbReference>
<dbReference type="EMBL" id="FNAG01000001">
    <property type="protein sequence ID" value="SDD15507.1"/>
    <property type="molecule type" value="Genomic_DNA"/>
</dbReference>
<dbReference type="PIRSF" id="PIRSF000977">
    <property type="entry name" value="Exodeoxyribonuclease_I"/>
    <property type="match status" value="1"/>
</dbReference>
<comment type="subunit">
    <text evidence="12">Monomer. Interacts with ssb (via C-terminus); this interaction stimulates the exonuclease activity by recruiting the enzyme to its substrate.</text>
</comment>
<proteinExistence type="predicted"/>
<dbReference type="InterPro" id="IPR034747">
    <property type="entry name" value="EXOI_SH3"/>
</dbReference>
<evidence type="ECO:0000256" key="10">
    <source>
        <dbReference type="ARBA" id="ARBA00023125"/>
    </source>
</evidence>
<keyword evidence="5 15" id="KW-0479">Metal-binding</keyword>
<dbReference type="Pfam" id="PF26016">
    <property type="entry name" value="ExoI_C"/>
    <property type="match status" value="1"/>
</dbReference>
<dbReference type="SUPFAM" id="SSF53098">
    <property type="entry name" value="Ribonuclease H-like"/>
    <property type="match status" value="1"/>
</dbReference>
<evidence type="ECO:0000256" key="13">
    <source>
        <dbReference type="PIRNR" id="PIRNR000977"/>
    </source>
</evidence>
<dbReference type="NCBIfam" id="NF008746">
    <property type="entry name" value="PRK11779.1"/>
    <property type="match status" value="1"/>
</dbReference>
<reference evidence="18 19" key="1">
    <citation type="submission" date="2016-10" db="EMBL/GenBank/DDBJ databases">
        <authorList>
            <person name="de Groot N.N."/>
        </authorList>
    </citation>
    <scope>NUCLEOTIDE SEQUENCE [LARGE SCALE GENOMIC DNA]</scope>
    <source>
        <strain evidence="18 19">DSM 16957</strain>
    </source>
</reference>
<dbReference type="InterPro" id="IPR036397">
    <property type="entry name" value="RNaseH_sf"/>
</dbReference>
<dbReference type="RefSeq" id="WP_091238344.1">
    <property type="nucleotide sequence ID" value="NZ_FNAG01000001.1"/>
</dbReference>
<evidence type="ECO:0000256" key="1">
    <source>
        <dbReference type="ARBA" id="ARBA00000563"/>
    </source>
</evidence>
<keyword evidence="19" id="KW-1185">Reference proteome</keyword>
<evidence type="ECO:0000256" key="2">
    <source>
        <dbReference type="ARBA" id="ARBA00012108"/>
    </source>
</evidence>
<evidence type="ECO:0000256" key="11">
    <source>
        <dbReference type="ARBA" id="ARBA00023204"/>
    </source>
</evidence>
<feature type="binding site" evidence="14">
    <location>
        <position position="159"/>
    </location>
    <ligand>
        <name>substrate</name>
    </ligand>
</feature>
<evidence type="ECO:0000256" key="12">
    <source>
        <dbReference type="ARBA" id="ARBA00046792"/>
    </source>
</evidence>
<name>A0A1G6SH60_9GAMM</name>
<keyword evidence="10" id="KW-0238">DNA-binding</keyword>
<sequence>MKDTFLWFDLETFGRSPRTSRIAQFAGIRTNAELEVVDAPLMLYCQPALDLLPSPEATLITGITPQQARRDGLIEPEFLARVHEALAQPGTCSVGYNSLRFDDEHLRHALYRNFFDPYQREYARGNSRWDLLDLARLLYALRPEGIQWPTREDGLPSFKLEQLARANGCGHSRAHDALSDVEALIDLARVFRRAQPRMWEYYYGFRKKPRALGLLDVANMTPVLHVSGMFSAEHGCAAIVAPIAEHPLVPGRIIAFDLGSDPRGLLELAPDDIADRLYVAQADLPEGEQRVALKEIHPNRCPALIELRHVSEAELARLKLDRERALQTHALLKQTPGLAEKVRAVFARGRSFEDEDADGALYAGFLPDADRAEFEALRRSRPEQLAAFEPRLRDPRLKALLFRYRARNWPQTLSLDEQMRWRDYLQRRLAPASGRSEYDLDGYPALLAQLRAQHAADPEALALFDALADWHREVQQQL</sequence>
<dbReference type="Gene3D" id="3.30.1520.20">
    <property type="entry name" value="Exonuclease ExoI, domain 2"/>
    <property type="match status" value="1"/>
</dbReference>
<dbReference type="FunFam" id="3.30.420.10:FF:000033">
    <property type="entry name" value="Exodeoxyribonuclease I"/>
    <property type="match status" value="1"/>
</dbReference>
<dbReference type="PROSITE" id="PS51785">
    <property type="entry name" value="EXOI_C"/>
    <property type="match status" value="1"/>
</dbReference>
<dbReference type="Gene3D" id="1.20.1280.70">
    <property type="entry name" value="Exonuclease ExoI, domain 3"/>
    <property type="match status" value="1"/>
</dbReference>
<keyword evidence="11 13" id="KW-0234">DNA repair</keyword>
<accession>A0A1G6SH60</accession>
<dbReference type="GO" id="GO:0003677">
    <property type="term" value="F:DNA binding"/>
    <property type="evidence" value="ECO:0007669"/>
    <property type="project" value="UniProtKB-KW"/>
</dbReference>
<feature type="domain" description="ExoI SH3-like" evidence="16">
    <location>
        <begin position="196"/>
        <end position="350"/>
    </location>
</feature>
<dbReference type="Gene3D" id="3.30.420.10">
    <property type="entry name" value="Ribonuclease H-like superfamily/Ribonuclease H"/>
    <property type="match status" value="1"/>
</dbReference>
<dbReference type="OrthoDB" id="9763470at2"/>
<evidence type="ECO:0000256" key="5">
    <source>
        <dbReference type="ARBA" id="ARBA00022723"/>
    </source>
</evidence>
<evidence type="ECO:0000313" key="19">
    <source>
        <dbReference type="Proteomes" id="UP000199603"/>
    </source>
</evidence>
<dbReference type="PROSITE" id="PS51784">
    <property type="entry name" value="EXOI_SH3"/>
    <property type="match status" value="1"/>
</dbReference>
<dbReference type="GO" id="GO:0046872">
    <property type="term" value="F:metal ion binding"/>
    <property type="evidence" value="ECO:0007669"/>
    <property type="project" value="UniProtKB-KW"/>
</dbReference>
<feature type="binding site" evidence="14">
    <location>
        <position position="11"/>
    </location>
    <ligand>
        <name>substrate</name>
    </ligand>
</feature>
<keyword evidence="6 13" id="KW-0227">DNA damage</keyword>
<feature type="binding site" evidence="15">
    <location>
        <position position="180"/>
    </location>
    <ligand>
        <name>Mg(2+)</name>
        <dbReference type="ChEBI" id="CHEBI:18420"/>
        <label>2</label>
    </ligand>
</feature>
<dbReference type="Pfam" id="PF08411">
    <property type="entry name" value="ExoI_SH3"/>
    <property type="match status" value="1"/>
</dbReference>
<dbReference type="InterPro" id="IPR013520">
    <property type="entry name" value="Ribonucl_H"/>
</dbReference>
<dbReference type="CDD" id="cd06138">
    <property type="entry name" value="ExoI_N"/>
    <property type="match status" value="1"/>
</dbReference>
<dbReference type="Pfam" id="PF00929">
    <property type="entry name" value="RNase_T"/>
    <property type="match status" value="1"/>
</dbReference>
<dbReference type="Proteomes" id="UP000199603">
    <property type="component" value="Unassembled WGS sequence"/>
</dbReference>
<evidence type="ECO:0000256" key="3">
    <source>
        <dbReference type="ARBA" id="ARBA00019900"/>
    </source>
</evidence>
<evidence type="ECO:0000256" key="6">
    <source>
        <dbReference type="ARBA" id="ARBA00022763"/>
    </source>
</evidence>
<dbReference type="InterPro" id="IPR012337">
    <property type="entry name" value="RNaseH-like_sf"/>
</dbReference>
<dbReference type="Gene3D" id="1.10.287.1240">
    <property type="match status" value="1"/>
</dbReference>
<evidence type="ECO:0000259" key="16">
    <source>
        <dbReference type="PROSITE" id="PS51784"/>
    </source>
</evidence>
<evidence type="ECO:0000313" key="18">
    <source>
        <dbReference type="EMBL" id="SDD15507.1"/>
    </source>
</evidence>
<dbReference type="AlphaFoldDB" id="A0A1G6SH60"/>
<dbReference type="EC" id="3.1.11.1" evidence="2 13"/>
<evidence type="ECO:0000256" key="8">
    <source>
        <dbReference type="ARBA" id="ARBA00022839"/>
    </source>
</evidence>
<comment type="catalytic activity">
    <reaction evidence="1 13">
        <text>Exonucleolytic cleavage in the 3'- to 5'-direction to yield nucleoside 5'-phosphates.</text>
        <dbReference type="EC" id="3.1.11.1"/>
    </reaction>
</comment>